<protein>
    <recommendedName>
        <fullName evidence="4">Secreted protein</fullName>
    </recommendedName>
</protein>
<organism evidence="2 3">
    <name type="scientific">Clohesyomyces aquaticus</name>
    <dbReference type="NCBI Taxonomy" id="1231657"/>
    <lineage>
        <taxon>Eukaryota</taxon>
        <taxon>Fungi</taxon>
        <taxon>Dikarya</taxon>
        <taxon>Ascomycota</taxon>
        <taxon>Pezizomycotina</taxon>
        <taxon>Dothideomycetes</taxon>
        <taxon>Pleosporomycetidae</taxon>
        <taxon>Pleosporales</taxon>
        <taxon>Lindgomycetaceae</taxon>
        <taxon>Clohesyomyces</taxon>
    </lineage>
</organism>
<dbReference type="AlphaFoldDB" id="A0A1Y1ZIM0"/>
<proteinExistence type="predicted"/>
<evidence type="ECO:0008006" key="4">
    <source>
        <dbReference type="Google" id="ProtNLM"/>
    </source>
</evidence>
<evidence type="ECO:0000313" key="3">
    <source>
        <dbReference type="Proteomes" id="UP000193144"/>
    </source>
</evidence>
<keyword evidence="3" id="KW-1185">Reference proteome</keyword>
<gene>
    <name evidence="2" type="ORF">BCR34DRAFT_367407</name>
</gene>
<evidence type="ECO:0000313" key="2">
    <source>
        <dbReference type="EMBL" id="ORY09675.1"/>
    </source>
</evidence>
<dbReference type="Proteomes" id="UP000193144">
    <property type="component" value="Unassembled WGS sequence"/>
</dbReference>
<name>A0A1Y1ZIM0_9PLEO</name>
<feature type="chain" id="PRO_5013276948" description="Secreted protein" evidence="1">
    <location>
        <begin position="18"/>
        <end position="223"/>
    </location>
</feature>
<dbReference type="EMBL" id="MCFA01000083">
    <property type="protein sequence ID" value="ORY09675.1"/>
    <property type="molecule type" value="Genomic_DNA"/>
</dbReference>
<reference evidence="2 3" key="1">
    <citation type="submission" date="2016-07" db="EMBL/GenBank/DDBJ databases">
        <title>Pervasive Adenine N6-methylation of Active Genes in Fungi.</title>
        <authorList>
            <consortium name="DOE Joint Genome Institute"/>
            <person name="Mondo S.J."/>
            <person name="Dannebaum R.O."/>
            <person name="Kuo R.C."/>
            <person name="Labutti K."/>
            <person name="Haridas S."/>
            <person name="Kuo A."/>
            <person name="Salamov A."/>
            <person name="Ahrendt S.R."/>
            <person name="Lipzen A."/>
            <person name="Sullivan W."/>
            <person name="Andreopoulos W.B."/>
            <person name="Clum A."/>
            <person name="Lindquist E."/>
            <person name="Daum C."/>
            <person name="Ramamoorthy G.K."/>
            <person name="Gryganskyi A."/>
            <person name="Culley D."/>
            <person name="Magnuson J.K."/>
            <person name="James T.Y."/>
            <person name="O'Malley M.A."/>
            <person name="Stajich J.E."/>
            <person name="Spatafora J.W."/>
            <person name="Visel A."/>
            <person name="Grigoriev I.V."/>
        </authorList>
    </citation>
    <scope>NUCLEOTIDE SEQUENCE [LARGE SCALE GENOMIC DNA]</scope>
    <source>
        <strain evidence="2 3">CBS 115471</strain>
    </source>
</reference>
<feature type="signal peptide" evidence="1">
    <location>
        <begin position="1"/>
        <end position="17"/>
    </location>
</feature>
<comment type="caution">
    <text evidence="2">The sequence shown here is derived from an EMBL/GenBank/DDBJ whole genome shotgun (WGS) entry which is preliminary data.</text>
</comment>
<sequence>MSYLFLRMALVMGQVSCIGVTTHFFFHDQSILTDFLNRNHCYRTVCRNRTDEHSYPAFHQILLIKDAEHIVHFVSTDFLIRNHVYSTACSHRTSSLSRQSCSISSRPTSHRIHFSSIENILTDFLNRHRIFEQHAAIKQLAFVSYMDHFWPTSGHDLLSRIENIMFTFLRLTSLIGMTLSNSMQQRDQFSFRLSIEPPTNISAALPPVVLRGAKTCQNSVPSR</sequence>
<accession>A0A1Y1ZIM0</accession>
<evidence type="ECO:0000256" key="1">
    <source>
        <dbReference type="SAM" id="SignalP"/>
    </source>
</evidence>
<keyword evidence="1" id="KW-0732">Signal</keyword>